<dbReference type="SUPFAM" id="SSF82199">
    <property type="entry name" value="SET domain"/>
    <property type="match status" value="1"/>
</dbReference>
<sequence length="400" mass="46123">MKIHHALHVCSLSSFFQLQQKAPTCPVRQLQQDVQDAHNKSPFTFKTQMCANKYCVYTDERFWGGRGISFVTTADAIKTPVTQGLERHYRKEVVARVAIDPFEQREIVGKGIGLVAKRFLEKGELIIWEPPSLMVHLDMRDDVPEEQRLAMQRAAVDALPLKAKSETLGLMGHWGGDPIEDRLDTNSFTVTLEKRMDHHALFTQTSRLNHACRPNCYYLFDRETLTHSVYTIRDVQPGEELSISYIDPVATYAERQEEIRNWGFNCSCFACMLPVEAREISDDRIRLIHHYTKELEDWSSESCGTPDMAETLIDMYQDEGLFSNIADGYKLAAHSYSAVRDKYNALRTANNAMGYGLQTWKFMGIRMRDVLELMMDPEAHWSWNHRPRTDKDTGLMKEQD</sequence>
<keyword evidence="3" id="KW-1185">Reference proteome</keyword>
<name>A0ABR0S7Z2_9HYPO</name>
<protein>
    <submittedName>
        <fullName evidence="2">SET domain-containing 5-like protein</fullName>
    </submittedName>
</protein>
<organism evidence="2 3">
    <name type="scientific">Cladobotryum mycophilum</name>
    <dbReference type="NCBI Taxonomy" id="491253"/>
    <lineage>
        <taxon>Eukaryota</taxon>
        <taxon>Fungi</taxon>
        <taxon>Dikarya</taxon>
        <taxon>Ascomycota</taxon>
        <taxon>Pezizomycotina</taxon>
        <taxon>Sordariomycetes</taxon>
        <taxon>Hypocreomycetidae</taxon>
        <taxon>Hypocreales</taxon>
        <taxon>Hypocreaceae</taxon>
        <taxon>Cladobotryum</taxon>
    </lineage>
</organism>
<dbReference type="CDD" id="cd20071">
    <property type="entry name" value="SET_SMYD"/>
    <property type="match status" value="1"/>
</dbReference>
<reference evidence="2 3" key="1">
    <citation type="submission" date="2024-01" db="EMBL/GenBank/DDBJ databases">
        <title>Complete genome of Cladobotryum mycophilum ATHUM6906.</title>
        <authorList>
            <person name="Christinaki A.C."/>
            <person name="Myridakis A.I."/>
            <person name="Kouvelis V.N."/>
        </authorList>
    </citation>
    <scope>NUCLEOTIDE SEQUENCE [LARGE SCALE GENOMIC DNA]</scope>
    <source>
        <strain evidence="2 3">ATHUM6906</strain>
    </source>
</reference>
<gene>
    <name evidence="2" type="ORF">PT974_12430</name>
</gene>
<dbReference type="PANTHER" id="PTHR47332:SF6">
    <property type="entry name" value="SET DOMAIN-CONTAINING PROTEIN"/>
    <property type="match status" value="1"/>
</dbReference>
<comment type="caution">
    <text evidence="2">The sequence shown here is derived from an EMBL/GenBank/DDBJ whole genome shotgun (WGS) entry which is preliminary data.</text>
</comment>
<dbReference type="InterPro" id="IPR046341">
    <property type="entry name" value="SET_dom_sf"/>
</dbReference>
<dbReference type="Proteomes" id="UP001338125">
    <property type="component" value="Unassembled WGS sequence"/>
</dbReference>
<dbReference type="PANTHER" id="PTHR47332">
    <property type="entry name" value="SET DOMAIN-CONTAINING PROTEIN 5"/>
    <property type="match status" value="1"/>
</dbReference>
<evidence type="ECO:0000259" key="1">
    <source>
        <dbReference type="PROSITE" id="PS50280"/>
    </source>
</evidence>
<dbReference type="SMART" id="SM00317">
    <property type="entry name" value="SET"/>
    <property type="match status" value="1"/>
</dbReference>
<evidence type="ECO:0000313" key="3">
    <source>
        <dbReference type="Proteomes" id="UP001338125"/>
    </source>
</evidence>
<dbReference type="PROSITE" id="PS50280">
    <property type="entry name" value="SET"/>
    <property type="match status" value="1"/>
</dbReference>
<proteinExistence type="predicted"/>
<dbReference type="EMBL" id="JAVFKD010000016">
    <property type="protein sequence ID" value="KAK5988286.1"/>
    <property type="molecule type" value="Genomic_DNA"/>
</dbReference>
<dbReference type="Gene3D" id="2.170.270.10">
    <property type="entry name" value="SET domain"/>
    <property type="match status" value="1"/>
</dbReference>
<dbReference type="InterPro" id="IPR053185">
    <property type="entry name" value="SET_domain_protein"/>
</dbReference>
<dbReference type="InterPro" id="IPR001214">
    <property type="entry name" value="SET_dom"/>
</dbReference>
<evidence type="ECO:0000313" key="2">
    <source>
        <dbReference type="EMBL" id="KAK5988286.1"/>
    </source>
</evidence>
<accession>A0ABR0S7Z2</accession>
<feature type="domain" description="SET" evidence="1">
    <location>
        <begin position="100"/>
        <end position="246"/>
    </location>
</feature>
<dbReference type="Pfam" id="PF00856">
    <property type="entry name" value="SET"/>
    <property type="match status" value="1"/>
</dbReference>